<dbReference type="EMBL" id="CP147920">
    <property type="protein sequence ID" value="XAU15455.1"/>
    <property type="molecule type" value="Genomic_DNA"/>
</dbReference>
<feature type="chain" id="PRO_5045664063" description="Lipoprotein" evidence="1">
    <location>
        <begin position="27"/>
        <end position="290"/>
    </location>
</feature>
<reference evidence="2 3" key="1">
    <citation type="submission" date="2024-03" db="EMBL/GenBank/DDBJ databases">
        <title>Sulfurimonas sp. HSL3-1.</title>
        <authorList>
            <person name="Wang S."/>
        </authorList>
    </citation>
    <scope>NUCLEOTIDE SEQUENCE [LARGE SCALE GENOMIC DNA]</scope>
    <source>
        <strain evidence="2 3">HSL3-1</strain>
    </source>
</reference>
<proteinExistence type="predicted"/>
<keyword evidence="3" id="KW-1185">Reference proteome</keyword>
<evidence type="ECO:0008006" key="4">
    <source>
        <dbReference type="Google" id="ProtNLM"/>
    </source>
</evidence>
<sequence length="290" mass="31373">MKKRHTLIMAAAALFALLGGCGPVEDVQTQDNNTIDLPTTPANNCPAGSYSENAFGCYGDSVLFPSATGETVAEDVWSIYSQSNTDRTDGIVFYDRYQYGYSFQPDGFGFQQNRSDGYNSYWEWGVAATGNPLSVGNYDGVTHQYTSTGQGYQGQPNCYEVTDNGQTLKLCHETLQNQDANVSTSGYYYGPTVKFGNLLNYNFVVVGTWTISGYSGNTAPSETLYFSENGTISTGSGGEWGVSADGKIMEIAGIRYLVFQYLEGADANCIATIELSGGTATSTLWKMCKL</sequence>
<gene>
    <name evidence="2" type="ORF">WCY31_01845</name>
</gene>
<evidence type="ECO:0000256" key="1">
    <source>
        <dbReference type="SAM" id="SignalP"/>
    </source>
</evidence>
<accession>A0ABZ3HAA1</accession>
<keyword evidence="1" id="KW-0732">Signal</keyword>
<organism evidence="2 3">
    <name type="scientific">Sulfurimonas diazotrophicus</name>
    <dbReference type="NCBI Taxonomy" id="3131939"/>
    <lineage>
        <taxon>Bacteria</taxon>
        <taxon>Pseudomonadati</taxon>
        <taxon>Campylobacterota</taxon>
        <taxon>Epsilonproteobacteria</taxon>
        <taxon>Campylobacterales</taxon>
        <taxon>Sulfurimonadaceae</taxon>
        <taxon>Sulfurimonas</taxon>
    </lineage>
</organism>
<dbReference type="PROSITE" id="PS51257">
    <property type="entry name" value="PROKAR_LIPOPROTEIN"/>
    <property type="match status" value="1"/>
</dbReference>
<dbReference type="Proteomes" id="UP001447842">
    <property type="component" value="Chromosome"/>
</dbReference>
<evidence type="ECO:0000313" key="2">
    <source>
        <dbReference type="EMBL" id="XAU15455.1"/>
    </source>
</evidence>
<protein>
    <recommendedName>
        <fullName evidence="4">Lipoprotein</fullName>
    </recommendedName>
</protein>
<dbReference type="RefSeq" id="WP_345970540.1">
    <property type="nucleotide sequence ID" value="NZ_CP147920.1"/>
</dbReference>
<feature type="signal peptide" evidence="1">
    <location>
        <begin position="1"/>
        <end position="26"/>
    </location>
</feature>
<name>A0ABZ3HAA1_9BACT</name>
<evidence type="ECO:0000313" key="3">
    <source>
        <dbReference type="Proteomes" id="UP001447842"/>
    </source>
</evidence>